<dbReference type="RefSeq" id="WP_083644083.1">
    <property type="nucleotide sequence ID" value="NZ_AMRU01000001.1"/>
</dbReference>
<dbReference type="Pfam" id="PF13715">
    <property type="entry name" value="CarbopepD_reg_2"/>
    <property type="match status" value="1"/>
</dbReference>
<evidence type="ECO:0000256" key="1">
    <source>
        <dbReference type="ARBA" id="ARBA00004571"/>
    </source>
</evidence>
<dbReference type="EMBL" id="CP016359">
    <property type="protein sequence ID" value="APU68290.1"/>
    <property type="molecule type" value="Genomic_DNA"/>
</dbReference>
<reference evidence="9 10" key="1">
    <citation type="submission" date="2016-07" db="EMBL/GenBank/DDBJ databases">
        <title>Multi-omics approach to identify versatile polysaccharide utilization systems of a marine flavobacterium Gramella flava.</title>
        <authorList>
            <person name="Tang K."/>
        </authorList>
    </citation>
    <scope>NUCLEOTIDE SEQUENCE [LARGE SCALE GENOMIC DNA]</scope>
    <source>
        <strain evidence="9 10">JLT2011</strain>
    </source>
</reference>
<dbReference type="PROSITE" id="PS52016">
    <property type="entry name" value="TONB_DEPENDENT_REC_3"/>
    <property type="match status" value="1"/>
</dbReference>
<dbReference type="InterPro" id="IPR012910">
    <property type="entry name" value="Plug_dom"/>
</dbReference>
<dbReference type="InterPro" id="IPR023996">
    <property type="entry name" value="TonB-dep_OMP_SusC/RagA"/>
</dbReference>
<dbReference type="AlphaFoldDB" id="A0A1L7I3V2"/>
<evidence type="ECO:0000256" key="5">
    <source>
        <dbReference type="ARBA" id="ARBA00022729"/>
    </source>
</evidence>
<dbReference type="STRING" id="1229726.GRFL_1566"/>
<dbReference type="Pfam" id="PF07715">
    <property type="entry name" value="Plug"/>
    <property type="match status" value="1"/>
</dbReference>
<dbReference type="GO" id="GO:0015344">
    <property type="term" value="F:siderophore uptake transmembrane transporter activity"/>
    <property type="evidence" value="ECO:0007669"/>
    <property type="project" value="TreeGrafter"/>
</dbReference>
<evidence type="ECO:0000256" key="8">
    <source>
        <dbReference type="PROSITE-ProRule" id="PRU01360"/>
    </source>
</evidence>
<dbReference type="Proteomes" id="UP000186230">
    <property type="component" value="Chromosome"/>
</dbReference>
<evidence type="ECO:0000313" key="10">
    <source>
        <dbReference type="Proteomes" id="UP000186230"/>
    </source>
</evidence>
<dbReference type="PANTHER" id="PTHR30069:SF29">
    <property type="entry name" value="HEMOGLOBIN AND HEMOGLOBIN-HAPTOGLOBIN-BINDING PROTEIN 1-RELATED"/>
    <property type="match status" value="1"/>
</dbReference>
<sequence length="1009" mass="110299">MKKFTCLLIVILSGFLAAHAQSFSVSGNVTDESGIPLLGVNVLVKNQSRGTTTDFDGNYTIGNITSGDILQFSYLGFNTQEIRITDQQTLDVQLSADNEALDEVVVIGYGTQSKKEVTGAVSTVGSGTIEELNPVRVEQALQGRVAGVNITSTSGSPGSASTINIRGISTNGDSRPLILVDGAVIEDLSVINPNDIENISVLKDATAGIYGVRAANGVILITTKGGYKNTDLRIEVDAYTGLQETSRKLPVLNATEYAVILNEAFVAGGQNPPFPNYRNLGEGTDYQDEVFQQALMSDTNLSISGGGEKTAYSFGAGYLDQNGIVGGESSNFERFTGRMNFNYDIIKNLKLSTTAIYTHSNRKTLAENALGSVLFNAINMAPTIPVYDENGDFSLAELLGNEVINPVAQIQNTYNNSQVDKITGTAGLSYDFLEHFKAETRYQFNYSEVRGINFQPQAYYGSGKVFNVDRNVVSESTNFYRDYTFDAFLSYDNTFNDLHNVKALVGTSVFRTTGDFYGFTGYDIPGNSFENASIENASDVVDNYINVSNRIFDQRLLSYFARLQYNYDERYLLSGVIRRDGSSNFGPENKFGWFPSASAGWVISEEDFYGNGDLVSFLKLRSSYGILGNDRIGAFGYVSLLNGEGTYVFDDTLYYGVAAGRLSNPELQWEEQTAFDVGIDARLFGDKLDLTVDYFKRQTDKLLLTPQVSGILGVGAPGAGAPIVNAGSVENKGWEFSLGYRQIVNDDFDFNINWNLTTLENEVLSVANENGFVPGGFFAVGQGDAPARMEAGHPIGYFYGLQTDGIFQNAEEVAAGPSQPNAHPGDLRYVDQNGDGVITPDDRVEIGDPIPDYTMGLNLGFNYKNFDFTAYAFASVGNDIVRAYDRNETRTNKTSYVLNRWTGEGTSNTYPRVNIGANYNSVFSDFYVEDGSYLRLQNVQLGYSLGENITEQLGIRKLRFYLAVNNAFTITDYKGYDPSASSGAPIGGGIDQGFYPVPRVYTAGLNFKF</sequence>
<keyword evidence="7 8" id="KW-0998">Cell outer membrane</keyword>
<dbReference type="Gene3D" id="2.170.130.10">
    <property type="entry name" value="TonB-dependent receptor, plug domain"/>
    <property type="match status" value="1"/>
</dbReference>
<dbReference type="SUPFAM" id="SSF49464">
    <property type="entry name" value="Carboxypeptidase regulatory domain-like"/>
    <property type="match status" value="1"/>
</dbReference>
<dbReference type="NCBIfam" id="TIGR04056">
    <property type="entry name" value="OMP_RagA_SusC"/>
    <property type="match status" value="1"/>
</dbReference>
<evidence type="ECO:0000256" key="7">
    <source>
        <dbReference type="ARBA" id="ARBA00023237"/>
    </source>
</evidence>
<dbReference type="InterPro" id="IPR008969">
    <property type="entry name" value="CarboxyPept-like_regulatory"/>
</dbReference>
<comment type="subcellular location">
    <subcellularLocation>
        <location evidence="1 8">Cell outer membrane</location>
        <topology evidence="1 8">Multi-pass membrane protein</topology>
    </subcellularLocation>
</comment>
<keyword evidence="6 8" id="KW-0472">Membrane</keyword>
<dbReference type="FunFam" id="2.60.40.1120:FF:000003">
    <property type="entry name" value="Outer membrane protein Omp121"/>
    <property type="match status" value="1"/>
</dbReference>
<keyword evidence="2 8" id="KW-0813">Transport</keyword>
<comment type="similarity">
    <text evidence="8">Belongs to the TonB-dependent receptor family.</text>
</comment>
<dbReference type="InterPro" id="IPR039426">
    <property type="entry name" value="TonB-dep_rcpt-like"/>
</dbReference>
<protein>
    <submittedName>
        <fullName evidence="9">TonB-dependent receptor</fullName>
    </submittedName>
</protein>
<dbReference type="GO" id="GO:0044718">
    <property type="term" value="P:siderophore transmembrane transport"/>
    <property type="evidence" value="ECO:0007669"/>
    <property type="project" value="TreeGrafter"/>
</dbReference>
<evidence type="ECO:0000256" key="3">
    <source>
        <dbReference type="ARBA" id="ARBA00022452"/>
    </source>
</evidence>
<keyword evidence="5" id="KW-0732">Signal</keyword>
<dbReference type="NCBIfam" id="TIGR04057">
    <property type="entry name" value="SusC_RagA_signa"/>
    <property type="match status" value="1"/>
</dbReference>
<dbReference type="Gene3D" id="2.60.40.1120">
    <property type="entry name" value="Carboxypeptidase-like, regulatory domain"/>
    <property type="match status" value="1"/>
</dbReference>
<dbReference type="SUPFAM" id="SSF56935">
    <property type="entry name" value="Porins"/>
    <property type="match status" value="1"/>
</dbReference>
<organism evidence="9 10">
    <name type="scientific">Christiangramia flava JLT2011</name>
    <dbReference type="NCBI Taxonomy" id="1229726"/>
    <lineage>
        <taxon>Bacteria</taxon>
        <taxon>Pseudomonadati</taxon>
        <taxon>Bacteroidota</taxon>
        <taxon>Flavobacteriia</taxon>
        <taxon>Flavobacteriales</taxon>
        <taxon>Flavobacteriaceae</taxon>
        <taxon>Christiangramia</taxon>
    </lineage>
</organism>
<keyword evidence="9" id="KW-0675">Receptor</keyword>
<accession>A0A1L7I3V2</accession>
<evidence type="ECO:0000313" key="9">
    <source>
        <dbReference type="EMBL" id="APU68290.1"/>
    </source>
</evidence>
<keyword evidence="4 8" id="KW-0812">Transmembrane</keyword>
<dbReference type="Gene3D" id="2.40.170.20">
    <property type="entry name" value="TonB-dependent receptor, beta-barrel domain"/>
    <property type="match status" value="1"/>
</dbReference>
<evidence type="ECO:0000256" key="6">
    <source>
        <dbReference type="ARBA" id="ARBA00023136"/>
    </source>
</evidence>
<dbReference type="InterPro" id="IPR023997">
    <property type="entry name" value="TonB-dep_OMP_SusC/RagA_CS"/>
</dbReference>
<proteinExistence type="inferred from homology"/>
<dbReference type="KEGG" id="gfl:GRFL_1566"/>
<dbReference type="InterPro" id="IPR036942">
    <property type="entry name" value="Beta-barrel_TonB_sf"/>
</dbReference>
<evidence type="ECO:0000256" key="2">
    <source>
        <dbReference type="ARBA" id="ARBA00022448"/>
    </source>
</evidence>
<dbReference type="PANTHER" id="PTHR30069">
    <property type="entry name" value="TONB-DEPENDENT OUTER MEMBRANE RECEPTOR"/>
    <property type="match status" value="1"/>
</dbReference>
<gene>
    <name evidence="9" type="ORF">GRFL_1566</name>
</gene>
<evidence type="ECO:0000256" key="4">
    <source>
        <dbReference type="ARBA" id="ARBA00022692"/>
    </source>
</evidence>
<dbReference type="OrthoDB" id="9768177at2"/>
<dbReference type="InterPro" id="IPR037066">
    <property type="entry name" value="Plug_dom_sf"/>
</dbReference>
<keyword evidence="3 8" id="KW-1134">Transmembrane beta strand</keyword>
<dbReference type="GO" id="GO:0009279">
    <property type="term" value="C:cell outer membrane"/>
    <property type="evidence" value="ECO:0007669"/>
    <property type="project" value="UniProtKB-SubCell"/>
</dbReference>
<keyword evidence="10" id="KW-1185">Reference proteome</keyword>
<name>A0A1L7I3V2_9FLAO</name>